<evidence type="ECO:0000313" key="3">
    <source>
        <dbReference type="Proteomes" id="UP000729402"/>
    </source>
</evidence>
<sequence length="134" mass="14454">MQIQAPPIVTGSPSPVAAALPHHASSFQHRPTPPPYSHPHLHSSILQVLPLSPAHRYPPPVQHRPTLPQVKIENHPWTSSTVVMTNVHRKSGRRSGGPVRMTGIASYVGSWLIRICCGVATASTPPQGIQAENL</sequence>
<evidence type="ECO:0000313" key="2">
    <source>
        <dbReference type="EMBL" id="KAG8050519.1"/>
    </source>
</evidence>
<dbReference type="AlphaFoldDB" id="A0A8J5RPT2"/>
<reference evidence="2" key="2">
    <citation type="submission" date="2021-02" db="EMBL/GenBank/DDBJ databases">
        <authorList>
            <person name="Kimball J.A."/>
            <person name="Haas M.W."/>
            <person name="Macchietto M."/>
            <person name="Kono T."/>
            <person name="Duquette J."/>
            <person name="Shao M."/>
        </authorList>
    </citation>
    <scope>NUCLEOTIDE SEQUENCE</scope>
    <source>
        <tissue evidence="2">Fresh leaf tissue</tissue>
    </source>
</reference>
<proteinExistence type="predicted"/>
<organism evidence="2 3">
    <name type="scientific">Zizania palustris</name>
    <name type="common">Northern wild rice</name>
    <dbReference type="NCBI Taxonomy" id="103762"/>
    <lineage>
        <taxon>Eukaryota</taxon>
        <taxon>Viridiplantae</taxon>
        <taxon>Streptophyta</taxon>
        <taxon>Embryophyta</taxon>
        <taxon>Tracheophyta</taxon>
        <taxon>Spermatophyta</taxon>
        <taxon>Magnoliopsida</taxon>
        <taxon>Liliopsida</taxon>
        <taxon>Poales</taxon>
        <taxon>Poaceae</taxon>
        <taxon>BOP clade</taxon>
        <taxon>Oryzoideae</taxon>
        <taxon>Oryzeae</taxon>
        <taxon>Zizaniinae</taxon>
        <taxon>Zizania</taxon>
    </lineage>
</organism>
<accession>A0A8J5RPT2</accession>
<feature type="region of interest" description="Disordered" evidence="1">
    <location>
        <begin position="1"/>
        <end position="39"/>
    </location>
</feature>
<dbReference type="Proteomes" id="UP000729402">
    <property type="component" value="Unassembled WGS sequence"/>
</dbReference>
<dbReference type="EMBL" id="JAAALK010000289">
    <property type="protein sequence ID" value="KAG8050519.1"/>
    <property type="molecule type" value="Genomic_DNA"/>
</dbReference>
<name>A0A8J5RPT2_ZIZPA</name>
<gene>
    <name evidence="2" type="ORF">GUJ93_ZPchr0009g2281</name>
</gene>
<keyword evidence="3" id="KW-1185">Reference proteome</keyword>
<evidence type="ECO:0000256" key="1">
    <source>
        <dbReference type="SAM" id="MobiDB-lite"/>
    </source>
</evidence>
<protein>
    <submittedName>
        <fullName evidence="2">Uncharacterized protein</fullName>
    </submittedName>
</protein>
<comment type="caution">
    <text evidence="2">The sequence shown here is derived from an EMBL/GenBank/DDBJ whole genome shotgun (WGS) entry which is preliminary data.</text>
</comment>
<reference evidence="2" key="1">
    <citation type="journal article" date="2021" name="bioRxiv">
        <title>Whole Genome Assembly and Annotation of Northern Wild Rice, Zizania palustris L., Supports a Whole Genome Duplication in the Zizania Genus.</title>
        <authorList>
            <person name="Haas M."/>
            <person name="Kono T."/>
            <person name="Macchietto M."/>
            <person name="Millas R."/>
            <person name="McGilp L."/>
            <person name="Shao M."/>
            <person name="Duquette J."/>
            <person name="Hirsch C.N."/>
            <person name="Kimball J."/>
        </authorList>
    </citation>
    <scope>NUCLEOTIDE SEQUENCE</scope>
    <source>
        <tissue evidence="2">Fresh leaf tissue</tissue>
    </source>
</reference>